<feature type="compositionally biased region" description="Polar residues" evidence="5">
    <location>
        <begin position="121"/>
        <end position="130"/>
    </location>
</feature>
<protein>
    <recommendedName>
        <fullName evidence="6">RING-type domain-containing protein</fullName>
    </recommendedName>
</protein>
<feature type="domain" description="RING-type" evidence="6">
    <location>
        <begin position="25"/>
        <end position="76"/>
    </location>
</feature>
<dbReference type="SMART" id="SM00184">
    <property type="entry name" value="RING"/>
    <property type="match status" value="1"/>
</dbReference>
<feature type="compositionally biased region" description="Low complexity" evidence="5">
    <location>
        <begin position="131"/>
        <end position="142"/>
    </location>
</feature>
<proteinExistence type="predicted"/>
<reference evidence="7" key="2">
    <citation type="submission" date="2020-11" db="EMBL/GenBank/DDBJ databases">
        <authorList>
            <person name="McCartney M.A."/>
            <person name="Auch B."/>
            <person name="Kono T."/>
            <person name="Mallez S."/>
            <person name="Becker A."/>
            <person name="Gohl D.M."/>
            <person name="Silverstein K.A.T."/>
            <person name="Koren S."/>
            <person name="Bechman K.B."/>
            <person name="Herman A."/>
            <person name="Abrahante J.E."/>
            <person name="Garbe J."/>
        </authorList>
    </citation>
    <scope>NUCLEOTIDE SEQUENCE</scope>
    <source>
        <strain evidence="7">Duluth1</strain>
        <tissue evidence="7">Whole animal</tissue>
    </source>
</reference>
<dbReference type="Proteomes" id="UP000828390">
    <property type="component" value="Unassembled WGS sequence"/>
</dbReference>
<sequence length="288" mass="32474">MLQPARKESEWQPVKPQTLIQGLKCPVCWDYFVRPHTLPCGHTFCLRCLQQLARLTRSSKTRMPLDRLRIRCPSCRKNALARPILRRRAPVNYAIKELVEEWFNSAYSSGSVDVITLRSVSTQTDTNEPDSSTGSWSSTTESGSLLDSFNESSISDTEFREVLFHRIDCRNTFKTAYKEHTDNDEPVATENAEHLATDDTPATSSEESESENEIGALFGDIQVVNDNGPVPRMRFTSVLKKDIANSVDPDETPHHAATCEKKTRHTLVYRNVLVVTAPDEQLTEISST</sequence>
<dbReference type="PROSITE" id="PS00518">
    <property type="entry name" value="ZF_RING_1"/>
    <property type="match status" value="1"/>
</dbReference>
<keyword evidence="1" id="KW-0479">Metal-binding</keyword>
<dbReference type="PANTHER" id="PTHR24103">
    <property type="entry name" value="E3 UBIQUITIN-PROTEIN LIGASE TRIM"/>
    <property type="match status" value="1"/>
</dbReference>
<evidence type="ECO:0000313" key="8">
    <source>
        <dbReference type="Proteomes" id="UP000828390"/>
    </source>
</evidence>
<evidence type="ECO:0000256" key="1">
    <source>
        <dbReference type="ARBA" id="ARBA00022723"/>
    </source>
</evidence>
<comment type="caution">
    <text evidence="7">The sequence shown here is derived from an EMBL/GenBank/DDBJ whole genome shotgun (WGS) entry which is preliminary data.</text>
</comment>
<dbReference type="PROSITE" id="PS50089">
    <property type="entry name" value="ZF_RING_2"/>
    <property type="match status" value="1"/>
</dbReference>
<dbReference type="InterPro" id="IPR013083">
    <property type="entry name" value="Znf_RING/FYVE/PHD"/>
</dbReference>
<evidence type="ECO:0000256" key="3">
    <source>
        <dbReference type="ARBA" id="ARBA00022833"/>
    </source>
</evidence>
<name>A0A9D4RVL4_DREPO</name>
<organism evidence="7 8">
    <name type="scientific">Dreissena polymorpha</name>
    <name type="common">Zebra mussel</name>
    <name type="synonym">Mytilus polymorpha</name>
    <dbReference type="NCBI Taxonomy" id="45954"/>
    <lineage>
        <taxon>Eukaryota</taxon>
        <taxon>Metazoa</taxon>
        <taxon>Spiralia</taxon>
        <taxon>Lophotrochozoa</taxon>
        <taxon>Mollusca</taxon>
        <taxon>Bivalvia</taxon>
        <taxon>Autobranchia</taxon>
        <taxon>Heteroconchia</taxon>
        <taxon>Euheterodonta</taxon>
        <taxon>Imparidentia</taxon>
        <taxon>Neoheterodontei</taxon>
        <taxon>Myida</taxon>
        <taxon>Dreissenoidea</taxon>
        <taxon>Dreissenidae</taxon>
        <taxon>Dreissena</taxon>
    </lineage>
</organism>
<evidence type="ECO:0000259" key="6">
    <source>
        <dbReference type="PROSITE" id="PS50089"/>
    </source>
</evidence>
<dbReference type="InterPro" id="IPR050143">
    <property type="entry name" value="TRIM/RBCC"/>
</dbReference>
<dbReference type="SUPFAM" id="SSF57850">
    <property type="entry name" value="RING/U-box"/>
    <property type="match status" value="1"/>
</dbReference>
<feature type="region of interest" description="Disordered" evidence="5">
    <location>
        <begin position="121"/>
        <end position="142"/>
    </location>
</feature>
<feature type="region of interest" description="Disordered" evidence="5">
    <location>
        <begin position="180"/>
        <end position="209"/>
    </location>
</feature>
<dbReference type="Gene3D" id="3.30.40.10">
    <property type="entry name" value="Zinc/RING finger domain, C3HC4 (zinc finger)"/>
    <property type="match status" value="1"/>
</dbReference>
<dbReference type="Pfam" id="PF15227">
    <property type="entry name" value="zf-C3HC4_4"/>
    <property type="match status" value="1"/>
</dbReference>
<gene>
    <name evidence="7" type="ORF">DPMN_004352</name>
</gene>
<keyword evidence="3" id="KW-0862">Zinc</keyword>
<accession>A0A9D4RVL4</accession>
<keyword evidence="8" id="KW-1185">Reference proteome</keyword>
<keyword evidence="2 4" id="KW-0863">Zinc-finger</keyword>
<dbReference type="AlphaFoldDB" id="A0A9D4RVL4"/>
<dbReference type="InterPro" id="IPR017907">
    <property type="entry name" value="Znf_RING_CS"/>
</dbReference>
<reference evidence="7" key="1">
    <citation type="journal article" date="2019" name="bioRxiv">
        <title>The Genome of the Zebra Mussel, Dreissena polymorpha: A Resource for Invasive Species Research.</title>
        <authorList>
            <person name="McCartney M.A."/>
            <person name="Auch B."/>
            <person name="Kono T."/>
            <person name="Mallez S."/>
            <person name="Zhang Y."/>
            <person name="Obille A."/>
            <person name="Becker A."/>
            <person name="Abrahante J.E."/>
            <person name="Garbe J."/>
            <person name="Badalamenti J.P."/>
            <person name="Herman A."/>
            <person name="Mangelson H."/>
            <person name="Liachko I."/>
            <person name="Sullivan S."/>
            <person name="Sone E.D."/>
            <person name="Koren S."/>
            <person name="Silverstein K.A.T."/>
            <person name="Beckman K.B."/>
            <person name="Gohl D.M."/>
        </authorList>
    </citation>
    <scope>NUCLEOTIDE SEQUENCE</scope>
    <source>
        <strain evidence="7">Duluth1</strain>
        <tissue evidence="7">Whole animal</tissue>
    </source>
</reference>
<evidence type="ECO:0000256" key="5">
    <source>
        <dbReference type="SAM" id="MobiDB-lite"/>
    </source>
</evidence>
<dbReference type="GO" id="GO:0008270">
    <property type="term" value="F:zinc ion binding"/>
    <property type="evidence" value="ECO:0007669"/>
    <property type="project" value="UniProtKB-KW"/>
</dbReference>
<dbReference type="InterPro" id="IPR001841">
    <property type="entry name" value="Znf_RING"/>
</dbReference>
<evidence type="ECO:0000256" key="2">
    <source>
        <dbReference type="ARBA" id="ARBA00022771"/>
    </source>
</evidence>
<dbReference type="EMBL" id="JAIWYP010000001">
    <property type="protein sequence ID" value="KAH3880438.1"/>
    <property type="molecule type" value="Genomic_DNA"/>
</dbReference>
<evidence type="ECO:0000313" key="7">
    <source>
        <dbReference type="EMBL" id="KAH3880438.1"/>
    </source>
</evidence>
<evidence type="ECO:0000256" key="4">
    <source>
        <dbReference type="PROSITE-ProRule" id="PRU00175"/>
    </source>
</evidence>